<sequence length="541" mass="60816">MDGTQIPFEEEIGVIGVVASVLWETPGNLWVDKASLEIEHGFRSQLRMGLRHPHTGLECVLAEVDYPLASINGLDKYGLSISAQRCPTGSLNIGGLSIGTRLWLLQVWAIHGCPTGARGRLWSCKDCKRFHGSCAKHIMINGPSTTCIGPGLARVSCLPVCCIKTRPPNIESQIIISMPSEEYRHLSEAPQVLVVEAFFPCPLGQRKWSHEINTPNIKDLTKKNRLFRHLMLVGNGHSSSLALLVGGNDVMGILKNSAWGVAQAEGHFGVGKRVEQAGCFMASNMLNCTMLSPNSMERVPTCTSILVFAIIKNGLSRIKVQPVLGSYIHGERERLHLNVVFKDSMWPHGGTHNMELLEMLVGVFTYKTMKLRQQIVKVDIEKVKAIQSWKTLQIMSVVRSFHGLASFYRHFVKNFSTLASLLNEIIKKNVGFKWEEFHERAFQDLKDRLTHGPILALPNFAKFFELECDASYIGIRVVLLQEGHPIAYFSEKLKVWQHYLLPKGFVVHSGHESLKHLRAQNKLNKRHAKCIKFLEQFPYIK</sequence>
<evidence type="ECO:0000259" key="1">
    <source>
        <dbReference type="Pfam" id="PF17919"/>
    </source>
</evidence>
<evidence type="ECO:0000313" key="3">
    <source>
        <dbReference type="Proteomes" id="UP000257109"/>
    </source>
</evidence>
<dbReference type="EMBL" id="QJKJ01004300">
    <property type="protein sequence ID" value="RDX94724.1"/>
    <property type="molecule type" value="Genomic_DNA"/>
</dbReference>
<dbReference type="SUPFAM" id="SSF56672">
    <property type="entry name" value="DNA/RNA polymerases"/>
    <property type="match status" value="1"/>
</dbReference>
<dbReference type="InterPro" id="IPR043502">
    <property type="entry name" value="DNA/RNA_pol_sf"/>
</dbReference>
<dbReference type="AlphaFoldDB" id="A0A371GW01"/>
<feature type="domain" description="Reverse transcriptase/retrotransposon-derived protein RNase H-like" evidence="1">
    <location>
        <begin position="434"/>
        <end position="495"/>
    </location>
</feature>
<reference evidence="2" key="1">
    <citation type="submission" date="2018-05" db="EMBL/GenBank/DDBJ databases">
        <title>Draft genome of Mucuna pruriens seed.</title>
        <authorList>
            <person name="Nnadi N.E."/>
            <person name="Vos R."/>
            <person name="Hasami M.H."/>
            <person name="Devisetty U.K."/>
            <person name="Aguiy J.C."/>
        </authorList>
    </citation>
    <scope>NUCLEOTIDE SEQUENCE [LARGE SCALE GENOMIC DNA]</scope>
    <source>
        <strain evidence="2">JCA_2017</strain>
    </source>
</reference>
<dbReference type="Proteomes" id="UP000257109">
    <property type="component" value="Unassembled WGS sequence"/>
</dbReference>
<dbReference type="PANTHER" id="PTHR35046">
    <property type="entry name" value="ZINC KNUCKLE (CCHC-TYPE) FAMILY PROTEIN"/>
    <property type="match status" value="1"/>
</dbReference>
<dbReference type="InterPro" id="IPR043128">
    <property type="entry name" value="Rev_trsase/Diguanyl_cyclase"/>
</dbReference>
<evidence type="ECO:0000313" key="2">
    <source>
        <dbReference type="EMBL" id="RDX94724.1"/>
    </source>
</evidence>
<accession>A0A371GW01</accession>
<comment type="caution">
    <text evidence="2">The sequence shown here is derived from an EMBL/GenBank/DDBJ whole genome shotgun (WGS) entry which is preliminary data.</text>
</comment>
<dbReference type="InterPro" id="IPR041577">
    <property type="entry name" value="RT_RNaseH_2"/>
</dbReference>
<dbReference type="Gene3D" id="3.30.70.270">
    <property type="match status" value="1"/>
</dbReference>
<dbReference type="OrthoDB" id="1909920at2759"/>
<keyword evidence="3" id="KW-1185">Reference proteome</keyword>
<dbReference type="PANTHER" id="PTHR35046:SF21">
    <property type="entry name" value="RETROTRANSPOSON GAG DOMAIN-CONTAINING PROTEIN-RELATED"/>
    <property type="match status" value="1"/>
</dbReference>
<gene>
    <name evidence="2" type="primary">pol</name>
    <name evidence="2" type="ORF">CR513_22860</name>
</gene>
<feature type="non-terminal residue" evidence="2">
    <location>
        <position position="1"/>
    </location>
</feature>
<name>A0A371GW01_MUCPR</name>
<proteinExistence type="predicted"/>
<protein>
    <submittedName>
        <fullName evidence="2">Retrovirus-related Pol polyprotein from transposon 17.6</fullName>
    </submittedName>
</protein>
<organism evidence="2 3">
    <name type="scientific">Mucuna pruriens</name>
    <name type="common">Velvet bean</name>
    <name type="synonym">Dolichos pruriens</name>
    <dbReference type="NCBI Taxonomy" id="157652"/>
    <lineage>
        <taxon>Eukaryota</taxon>
        <taxon>Viridiplantae</taxon>
        <taxon>Streptophyta</taxon>
        <taxon>Embryophyta</taxon>
        <taxon>Tracheophyta</taxon>
        <taxon>Spermatophyta</taxon>
        <taxon>Magnoliopsida</taxon>
        <taxon>eudicotyledons</taxon>
        <taxon>Gunneridae</taxon>
        <taxon>Pentapetalae</taxon>
        <taxon>rosids</taxon>
        <taxon>fabids</taxon>
        <taxon>Fabales</taxon>
        <taxon>Fabaceae</taxon>
        <taxon>Papilionoideae</taxon>
        <taxon>50 kb inversion clade</taxon>
        <taxon>NPAAA clade</taxon>
        <taxon>indigoferoid/millettioid clade</taxon>
        <taxon>Phaseoleae</taxon>
        <taxon>Mucuna</taxon>
    </lineage>
</organism>
<dbReference type="Pfam" id="PF17919">
    <property type="entry name" value="RT_RNaseH_2"/>
    <property type="match status" value="1"/>
</dbReference>
<dbReference type="FunFam" id="3.30.70.270:FF:000020">
    <property type="entry name" value="Transposon Tf2-6 polyprotein-like Protein"/>
    <property type="match status" value="1"/>
</dbReference>